<dbReference type="InterPro" id="IPR013655">
    <property type="entry name" value="PAS_fold_3"/>
</dbReference>
<dbReference type="PANTHER" id="PTHR43155:SF2">
    <property type="entry name" value="CYCLIC DI-GMP PHOSPHODIESTERASE PA4108"/>
    <property type="match status" value="1"/>
</dbReference>
<dbReference type="InterPro" id="IPR029787">
    <property type="entry name" value="Nucleotide_cyclase"/>
</dbReference>
<evidence type="ECO:0000256" key="2">
    <source>
        <dbReference type="SAM" id="Phobius"/>
    </source>
</evidence>
<dbReference type="PROSITE" id="PS50113">
    <property type="entry name" value="PAC"/>
    <property type="match status" value="1"/>
</dbReference>
<dbReference type="InterPro" id="IPR006674">
    <property type="entry name" value="HD_domain"/>
</dbReference>
<dbReference type="SMART" id="SM00062">
    <property type="entry name" value="PBPb"/>
    <property type="match status" value="1"/>
</dbReference>
<keyword evidence="2" id="KW-0812">Transmembrane</keyword>
<dbReference type="EMBL" id="JAMJEV010000007">
    <property type="protein sequence ID" value="MDO0823192.1"/>
    <property type="molecule type" value="Genomic_DNA"/>
</dbReference>
<accession>A0ABT8QPB0</accession>
<feature type="domain" description="HD-GYP" evidence="6">
    <location>
        <begin position="666"/>
        <end position="858"/>
    </location>
</feature>
<dbReference type="InterPro" id="IPR043128">
    <property type="entry name" value="Rev_trsase/Diguanyl_cyclase"/>
</dbReference>
<dbReference type="NCBIfam" id="TIGR00254">
    <property type="entry name" value="GGDEF"/>
    <property type="match status" value="1"/>
</dbReference>
<dbReference type="NCBIfam" id="TIGR00229">
    <property type="entry name" value="sensory_box"/>
    <property type="match status" value="1"/>
</dbReference>
<comment type="caution">
    <text evidence="7">The sequence shown here is derived from an EMBL/GenBank/DDBJ whole genome shotgun (WGS) entry which is preliminary data.</text>
</comment>
<name>A0ABT8QPB0_9FIRM</name>
<feature type="domain" description="PAC" evidence="3">
    <location>
        <begin position="463"/>
        <end position="516"/>
    </location>
</feature>
<dbReference type="CDD" id="cd00077">
    <property type="entry name" value="HDc"/>
    <property type="match status" value="1"/>
</dbReference>
<evidence type="ECO:0000259" key="5">
    <source>
        <dbReference type="PROSITE" id="PS51831"/>
    </source>
</evidence>
<dbReference type="InterPro" id="IPR037522">
    <property type="entry name" value="HD_GYP_dom"/>
</dbReference>
<dbReference type="Pfam" id="PF00990">
    <property type="entry name" value="GGDEF"/>
    <property type="match status" value="1"/>
</dbReference>
<feature type="coiled-coil region" evidence="1">
    <location>
        <begin position="294"/>
        <end position="385"/>
    </location>
</feature>
<dbReference type="SMART" id="SM00267">
    <property type="entry name" value="GGDEF"/>
    <property type="match status" value="1"/>
</dbReference>
<dbReference type="PANTHER" id="PTHR43155">
    <property type="entry name" value="CYCLIC DI-GMP PHOSPHODIESTERASE PA4108-RELATED"/>
    <property type="match status" value="1"/>
</dbReference>
<evidence type="ECO:0000313" key="8">
    <source>
        <dbReference type="Proteomes" id="UP001176021"/>
    </source>
</evidence>
<dbReference type="InterPro" id="IPR000014">
    <property type="entry name" value="PAS"/>
</dbReference>
<proteinExistence type="predicted"/>
<dbReference type="Gene3D" id="2.10.70.100">
    <property type="match status" value="1"/>
</dbReference>
<dbReference type="PROSITE" id="PS51831">
    <property type="entry name" value="HD"/>
    <property type="match status" value="1"/>
</dbReference>
<keyword evidence="2" id="KW-1133">Transmembrane helix</keyword>
<keyword evidence="8" id="KW-1185">Reference proteome</keyword>
<dbReference type="InterPro" id="IPR035965">
    <property type="entry name" value="PAS-like_dom_sf"/>
</dbReference>
<dbReference type="InterPro" id="IPR001638">
    <property type="entry name" value="Solute-binding_3/MltF_N"/>
</dbReference>
<dbReference type="Pfam" id="PF00497">
    <property type="entry name" value="SBP_bac_3"/>
    <property type="match status" value="1"/>
</dbReference>
<dbReference type="Gene3D" id="3.30.70.270">
    <property type="match status" value="1"/>
</dbReference>
<feature type="domain" description="HD" evidence="5">
    <location>
        <begin position="688"/>
        <end position="810"/>
    </location>
</feature>
<organism evidence="7 8">
    <name type="scientific">Desulfosporosinus nitroreducens</name>
    <dbReference type="NCBI Taxonomy" id="2018668"/>
    <lineage>
        <taxon>Bacteria</taxon>
        <taxon>Bacillati</taxon>
        <taxon>Bacillota</taxon>
        <taxon>Clostridia</taxon>
        <taxon>Eubacteriales</taxon>
        <taxon>Desulfitobacteriaceae</taxon>
        <taxon>Desulfosporosinus</taxon>
    </lineage>
</organism>
<dbReference type="RefSeq" id="WP_302048685.1">
    <property type="nucleotide sequence ID" value="NZ_JAMJEV010000007.1"/>
</dbReference>
<dbReference type="SUPFAM" id="SSF109604">
    <property type="entry name" value="HD-domain/PDEase-like"/>
    <property type="match status" value="1"/>
</dbReference>
<dbReference type="CDD" id="cd13706">
    <property type="entry name" value="PBP2_HisK_like_1"/>
    <property type="match status" value="1"/>
</dbReference>
<sequence length="858" mass="98580">MRPFLNRQNYFLFWILSLAFLLIQATHVNATLPEIKTISVVMDDSYPPYAFRDSQGNLQGITLDQWKLFEQKTGIKVTITGMNWNKAYESMINGEFDVIDTISYNADRAKIFDYSNPYATIDVPIFFHKSISGITDVNSLKGFTVAAKKGDNSIRFLRENGITNIKEYDTAEAIVQAAKDQKAVIFTIGKPPALYYLYKLGIQDDFNYSSSSLYTSQFFRAIYKGHSGFMPAINNGFAQISESEYKAIDKKWFGLTNIPFYEHPLFRVSVIVVGAVFLVALLLFIWNRTLRRMVQQKTNELRSALRTKEQVEAEIRELNTELENRVIERTSQLEDLNSELEESNALLEEEIVKRENVEEEIRALNEELEDKIRMRTSQLDQLNTILAQHNALLRESQRVARLGSYVTDLITREWQCSSELEEILGIDPIYPHTKEGWMRIVHPDWRAPLSNYFLQIKNAQERFDFEYKIIRINDGEERWVHELGNVEFDPQVNRVRLIGMIQDVTDRKRTEAEIIYLSFHDQLTGLYNRRFFEEELKRLDVARNYPLTLVMADVNGLKLINDSFGHAVGDELLKNVALVLGKGCRGDDIIARLGGDEFVILLPNTNAAQTEQILKRINALASQERVGSIELSISFGYETKRYKKEDIRELLKKAEDYMYKRKLFEGPSIRGKTIETIIRTLHEKNKREEQHSYRVSALCQSMGEALGLLESEVQELKNVGLLHDIGKIAIDEEILNKPGELTHEEWEEVKRHPEIGYRILSTVNGMVEIAEYVLAHHERWDGLGYPRGLKGEELPLQPRIIAIADAYDAMTSARSYRAALPDKTAIAELQKNAGIQFDPDLVTLFIDKVINASSDGIL</sequence>
<dbReference type="Gene3D" id="3.40.190.10">
    <property type="entry name" value="Periplasmic binding protein-like II"/>
    <property type="match status" value="2"/>
</dbReference>
<keyword evidence="2" id="KW-0472">Membrane</keyword>
<dbReference type="InterPro" id="IPR000160">
    <property type="entry name" value="GGDEF_dom"/>
</dbReference>
<dbReference type="CDD" id="cd00130">
    <property type="entry name" value="PAS"/>
    <property type="match status" value="1"/>
</dbReference>
<dbReference type="PROSITE" id="PS50887">
    <property type="entry name" value="GGDEF"/>
    <property type="match status" value="1"/>
</dbReference>
<dbReference type="Pfam" id="PF13487">
    <property type="entry name" value="HD_5"/>
    <property type="match status" value="1"/>
</dbReference>
<protein>
    <submittedName>
        <fullName evidence="7">Transporter substrate-binding domain-containing protein</fullName>
    </submittedName>
</protein>
<dbReference type="Gene3D" id="3.30.450.20">
    <property type="entry name" value="PAS domain"/>
    <property type="match status" value="1"/>
</dbReference>
<reference evidence="7" key="1">
    <citation type="submission" date="2022-05" db="EMBL/GenBank/DDBJ databases">
        <title>Expanded diversity of anoxic marine methylotrophy in a Black Sea sulfate reducing microorganism.</title>
        <authorList>
            <person name="Fischer P.Q."/>
            <person name="Stams A.J.M."/>
            <person name="Villanueva L."/>
            <person name="Sousa D.Z."/>
        </authorList>
    </citation>
    <scope>NUCLEOTIDE SEQUENCE</scope>
    <source>
        <strain evidence="7">P130</strain>
    </source>
</reference>
<dbReference type="InterPro" id="IPR000700">
    <property type="entry name" value="PAS-assoc_C"/>
</dbReference>
<feature type="transmembrane region" description="Helical" evidence="2">
    <location>
        <begin position="265"/>
        <end position="286"/>
    </location>
</feature>
<evidence type="ECO:0000256" key="1">
    <source>
        <dbReference type="SAM" id="Coils"/>
    </source>
</evidence>
<dbReference type="PROSITE" id="PS51832">
    <property type="entry name" value="HD_GYP"/>
    <property type="match status" value="1"/>
</dbReference>
<evidence type="ECO:0000259" key="3">
    <source>
        <dbReference type="PROSITE" id="PS50113"/>
    </source>
</evidence>
<dbReference type="Gene3D" id="1.10.3210.10">
    <property type="entry name" value="Hypothetical protein af1432"/>
    <property type="match status" value="1"/>
</dbReference>
<evidence type="ECO:0000313" key="7">
    <source>
        <dbReference type="EMBL" id="MDO0823192.1"/>
    </source>
</evidence>
<dbReference type="CDD" id="cd01949">
    <property type="entry name" value="GGDEF"/>
    <property type="match status" value="1"/>
</dbReference>
<dbReference type="SUPFAM" id="SSF55785">
    <property type="entry name" value="PYP-like sensor domain (PAS domain)"/>
    <property type="match status" value="1"/>
</dbReference>
<dbReference type="InterPro" id="IPR003607">
    <property type="entry name" value="HD/PDEase_dom"/>
</dbReference>
<evidence type="ECO:0000259" key="4">
    <source>
        <dbReference type="PROSITE" id="PS50887"/>
    </source>
</evidence>
<dbReference type="SUPFAM" id="SSF55073">
    <property type="entry name" value="Nucleotide cyclase"/>
    <property type="match status" value="1"/>
</dbReference>
<dbReference type="Proteomes" id="UP001176021">
    <property type="component" value="Unassembled WGS sequence"/>
</dbReference>
<gene>
    <name evidence="7" type="ORF">M8H41_10045</name>
</gene>
<dbReference type="SUPFAM" id="SSF53850">
    <property type="entry name" value="Periplasmic binding protein-like II"/>
    <property type="match status" value="1"/>
</dbReference>
<dbReference type="SMART" id="SM00471">
    <property type="entry name" value="HDc"/>
    <property type="match status" value="1"/>
</dbReference>
<evidence type="ECO:0000259" key="6">
    <source>
        <dbReference type="PROSITE" id="PS51832"/>
    </source>
</evidence>
<feature type="domain" description="GGDEF" evidence="4">
    <location>
        <begin position="545"/>
        <end position="680"/>
    </location>
</feature>
<keyword evidence="1" id="KW-0175">Coiled coil</keyword>
<dbReference type="Pfam" id="PF08447">
    <property type="entry name" value="PAS_3"/>
    <property type="match status" value="1"/>
</dbReference>